<evidence type="ECO:0000313" key="3">
    <source>
        <dbReference type="EMBL" id="KAJ4402111.1"/>
    </source>
</evidence>
<dbReference type="InterPro" id="IPR019019">
    <property type="entry name" value="H-type_lectin_domain"/>
</dbReference>
<feature type="region of interest" description="Disordered" evidence="1">
    <location>
        <begin position="890"/>
        <end position="913"/>
    </location>
</feature>
<feature type="region of interest" description="Disordered" evidence="1">
    <location>
        <begin position="60"/>
        <end position="83"/>
    </location>
</feature>
<dbReference type="SUPFAM" id="SSF51101">
    <property type="entry name" value="Mannose-binding lectins"/>
    <property type="match status" value="1"/>
</dbReference>
<dbReference type="AlphaFoldDB" id="A0A9W8ZAS5"/>
<dbReference type="InterPro" id="IPR036404">
    <property type="entry name" value="Jacalin-like_lectin_dom_sf"/>
</dbReference>
<evidence type="ECO:0000256" key="1">
    <source>
        <dbReference type="SAM" id="MobiDB-lite"/>
    </source>
</evidence>
<dbReference type="OrthoDB" id="3231004at2759"/>
<dbReference type="Proteomes" id="UP001140510">
    <property type="component" value="Unassembled WGS sequence"/>
</dbReference>
<accession>A0A9W8ZAS5</accession>
<feature type="region of interest" description="Disordered" evidence="1">
    <location>
        <begin position="430"/>
        <end position="454"/>
    </location>
</feature>
<dbReference type="Pfam" id="PF09458">
    <property type="entry name" value="H_lectin"/>
    <property type="match status" value="3"/>
</dbReference>
<proteinExistence type="predicted"/>
<comment type="caution">
    <text evidence="3">The sequence shown here is derived from an EMBL/GenBank/DDBJ whole genome shotgun (WGS) entry which is preliminary data.</text>
</comment>
<dbReference type="GO" id="GO:0007155">
    <property type="term" value="P:cell adhesion"/>
    <property type="evidence" value="ECO:0007669"/>
    <property type="project" value="InterPro"/>
</dbReference>
<reference evidence="3" key="1">
    <citation type="submission" date="2022-10" db="EMBL/GenBank/DDBJ databases">
        <title>Tapping the CABI collections for fungal endophytes: first genome assemblies for Collariella, Neodidymelliopsis, Ascochyta clinopodiicola, Didymella pomorum, Didymosphaeria variabile, Neocosmospora piperis and Neocucurbitaria cava.</title>
        <authorList>
            <person name="Hill R."/>
        </authorList>
    </citation>
    <scope>NUCLEOTIDE SEQUENCE</scope>
    <source>
        <strain evidence="3">IMI 355091</strain>
    </source>
</reference>
<feature type="region of interest" description="Disordered" evidence="1">
    <location>
        <begin position="512"/>
        <end position="535"/>
    </location>
</feature>
<organism evidence="3 4">
    <name type="scientific">Didymella pomorum</name>
    <dbReference type="NCBI Taxonomy" id="749634"/>
    <lineage>
        <taxon>Eukaryota</taxon>
        <taxon>Fungi</taxon>
        <taxon>Dikarya</taxon>
        <taxon>Ascomycota</taxon>
        <taxon>Pezizomycotina</taxon>
        <taxon>Dothideomycetes</taxon>
        <taxon>Pleosporomycetidae</taxon>
        <taxon>Pleosporales</taxon>
        <taxon>Pleosporineae</taxon>
        <taxon>Didymellaceae</taxon>
        <taxon>Didymella</taxon>
    </lineage>
</organism>
<dbReference type="Gene3D" id="2.60.40.2080">
    <property type="match status" value="3"/>
</dbReference>
<dbReference type="Gene3D" id="2.100.10.30">
    <property type="entry name" value="Jacalin-like lectin domain"/>
    <property type="match status" value="1"/>
</dbReference>
<name>A0A9W8ZAS5_9PLEO</name>
<dbReference type="GO" id="GO:0030246">
    <property type="term" value="F:carbohydrate binding"/>
    <property type="evidence" value="ECO:0007669"/>
    <property type="project" value="InterPro"/>
</dbReference>
<dbReference type="InterPro" id="IPR037221">
    <property type="entry name" value="H-type_lectin_dom_sf"/>
</dbReference>
<feature type="domain" description="H-type lectin" evidence="2">
    <location>
        <begin position="808"/>
        <end position="871"/>
    </location>
</feature>
<protein>
    <recommendedName>
        <fullName evidence="2">H-type lectin domain-containing protein</fullName>
    </recommendedName>
</protein>
<evidence type="ECO:0000259" key="2">
    <source>
        <dbReference type="Pfam" id="PF09458"/>
    </source>
</evidence>
<dbReference type="SUPFAM" id="SSF141086">
    <property type="entry name" value="Agglutinin HPA-like"/>
    <property type="match status" value="3"/>
</dbReference>
<sequence length="1076" mass="118071">MAQRNAIPTAWTRQKELITASQPSAVLMDSAEKAKVEVASTAGDTVKKDETVTASKIAGKISPGTFKEPQGSKSNGHATDADEAYGKVGAPTEKEGAINGPKPDTPELATFKTETATRLTNLGKIPVERFNGMPEQTQKYEFDPTAPRGQSQTVTYTSRFVDRLSDVMDEMSVSGFLSIKAGKVGGSGKGSFVDSDKFKESDLNFYISVKVVNQTINLKDASVFNPLRSESKAGAPLVDVNNFRQVYGDSYISGFLEGGEFNALVSMKILDKAKIKDIQAAATIALTVGALPVGVEGEADVGITRAHIDASTETTIQVSWSGGGHIKPMEQQWDIQSLMTAASRFPDLVADCPQRTYAILTKYDALRSFVASKPASYTPIQYENAQIYTNTLLDAFVSYKSLYKRVGEHIFGIQGKTLVLIPWSDEDSKKVANDPGARSVAGSKDTPNNEKFEASLNGLSDARIAIRRQLARIVNEVDLIENDPKLATDETHAEPYQSPVSFEMRLPTVDVPENLRPRTGPSSGRGIAAKPLTEEEQKEAAAEAVESLSSKPSQLDENEKATFISIGQVNPQLGAYFKVSGAVGDNLGDTKSFNNLEFLKSDWKVRSIHTDTIDGSLCYLAVKYDNGLLVEMGTPASQNRASVKTFGRFAPGERVTSASIEYGRRKPKDIKETMRTQILGLRFHTNRGRNLIATARESKLGTGRTVIRDNTEYEDVKVSFFDVPFNTGSIAGFFGRGDDGAQGKIYRLGIIWCKLPGTEEGDTEFDLNEIADTVNSTGNASSPYEAQCGSFKATSKGWKPGKNSIMDVDVQYPRAYPSPPKLLYGLSIIDVEKQQNRCLSLRHREARADGFKVKVSAFDDCRGHEIGCNWLTLPNDMHLETGMVSVQSAGQSVSNQSNISQSGSSHSDSGRSGSSAFEQQIWFSSAFDSPPNIVIWIQEFDWKQTESITIKCVSEQVSKNSFFLNIYSRANRRWEGVRVQWLAYPAEEDGKRVKTGTSKVERAQSERKLDEQFYGQPFRNPPKTFIALSDIDFGYNNDLRFYSEVSASTIDKLSGSFGMRGDTDMEHAVVQWIAIE</sequence>
<dbReference type="EMBL" id="JAPEVA010000065">
    <property type="protein sequence ID" value="KAJ4402111.1"/>
    <property type="molecule type" value="Genomic_DNA"/>
</dbReference>
<keyword evidence="4" id="KW-1185">Reference proteome</keyword>
<feature type="domain" description="H-type lectin" evidence="2">
    <location>
        <begin position="919"/>
        <end position="984"/>
    </location>
</feature>
<evidence type="ECO:0000313" key="4">
    <source>
        <dbReference type="Proteomes" id="UP001140510"/>
    </source>
</evidence>
<feature type="domain" description="H-type lectin" evidence="2">
    <location>
        <begin position="1015"/>
        <end position="1075"/>
    </location>
</feature>
<gene>
    <name evidence="3" type="ORF">N0V91_007472</name>
</gene>